<sequence length="169" mass="18685">MTPCGASSRAARPAHKLNDRAGHVGIRFRDDEHQFIYGFLPYTPLLRDMGSLVDALLHGRSFPAFVSDNLVEFVDAASQSSHGLVFVFWDVQQGLCEREDCGLAQVRDDARQPRVAGKAYAFPPEAPRRLAGVDYSECDNTWGDTCFNCGTYPRSLGIPIPESSGMMDR</sequence>
<name>A0A7S2TTP8_9EUKA</name>
<proteinExistence type="predicted"/>
<dbReference type="EMBL" id="HBHP01019787">
    <property type="protein sequence ID" value="CAD9768308.1"/>
    <property type="molecule type" value="Transcribed_RNA"/>
</dbReference>
<reference evidence="1" key="1">
    <citation type="submission" date="2021-01" db="EMBL/GenBank/DDBJ databases">
        <authorList>
            <person name="Corre E."/>
            <person name="Pelletier E."/>
            <person name="Niang G."/>
            <person name="Scheremetjew M."/>
            <person name="Finn R."/>
            <person name="Kale V."/>
            <person name="Holt S."/>
            <person name="Cochrane G."/>
            <person name="Meng A."/>
            <person name="Brown T."/>
            <person name="Cohen L."/>
        </authorList>
    </citation>
    <scope>NUCLEOTIDE SEQUENCE</scope>
    <source>
        <strain evidence="1">CCMP622</strain>
    </source>
</reference>
<dbReference type="AlphaFoldDB" id="A0A7S2TTP8"/>
<gene>
    <name evidence="1" type="ORF">LSP00402_LOCUS12288</name>
</gene>
<accession>A0A7S2TTP8</accession>
<organism evidence="1">
    <name type="scientific">Lotharella oceanica</name>
    <dbReference type="NCBI Taxonomy" id="641309"/>
    <lineage>
        <taxon>Eukaryota</taxon>
        <taxon>Sar</taxon>
        <taxon>Rhizaria</taxon>
        <taxon>Cercozoa</taxon>
        <taxon>Chlorarachniophyceae</taxon>
        <taxon>Lotharella</taxon>
    </lineage>
</organism>
<evidence type="ECO:0000313" key="1">
    <source>
        <dbReference type="EMBL" id="CAD9768308.1"/>
    </source>
</evidence>
<protein>
    <submittedName>
        <fullName evidence="1">Uncharacterized protein</fullName>
    </submittedName>
</protein>